<dbReference type="OrthoDB" id="3362817at2759"/>
<proteinExistence type="predicted"/>
<dbReference type="InParanoid" id="W4KNE2"/>
<protein>
    <submittedName>
        <fullName evidence="1">Uncharacterized protein</fullName>
    </submittedName>
</protein>
<sequence>MKVVHFELTLSNPQLSSEGVDDRSAKDVLDSRAVICWRGLQTDVDVLMPDRHMDIRFSVTDAETLTSGEGPVELQTYLADLHAFLDSSDPDVLQPNPPLTLNYEGIDYILDTSASVRQSKERAFWILRAVKNQPSVYCHATICPRRVGPRFSVTAMF</sequence>
<accession>W4KNE2</accession>
<dbReference type="KEGG" id="hir:HETIRDRAFT_166879"/>
<keyword evidence="2" id="KW-1185">Reference proteome</keyword>
<evidence type="ECO:0000313" key="2">
    <source>
        <dbReference type="Proteomes" id="UP000030671"/>
    </source>
</evidence>
<organism evidence="1 2">
    <name type="scientific">Heterobasidion irregulare (strain TC 32-1)</name>
    <dbReference type="NCBI Taxonomy" id="747525"/>
    <lineage>
        <taxon>Eukaryota</taxon>
        <taxon>Fungi</taxon>
        <taxon>Dikarya</taxon>
        <taxon>Basidiomycota</taxon>
        <taxon>Agaricomycotina</taxon>
        <taxon>Agaricomycetes</taxon>
        <taxon>Russulales</taxon>
        <taxon>Bondarzewiaceae</taxon>
        <taxon>Heterobasidion</taxon>
        <taxon>Heterobasidion annosum species complex</taxon>
    </lineage>
</organism>
<dbReference type="Proteomes" id="UP000030671">
    <property type="component" value="Unassembled WGS sequence"/>
</dbReference>
<gene>
    <name evidence="1" type="ORF">HETIRDRAFT_166879</name>
</gene>
<evidence type="ECO:0000313" key="1">
    <source>
        <dbReference type="EMBL" id="ETW87343.1"/>
    </source>
</evidence>
<dbReference type="EMBL" id="KI925454">
    <property type="protein sequence ID" value="ETW87343.1"/>
    <property type="molecule type" value="Genomic_DNA"/>
</dbReference>
<reference evidence="1 2" key="1">
    <citation type="journal article" date="2012" name="New Phytol.">
        <title>Insight into trade-off between wood decay and parasitism from the genome of a fungal forest pathogen.</title>
        <authorList>
            <person name="Olson A."/>
            <person name="Aerts A."/>
            <person name="Asiegbu F."/>
            <person name="Belbahri L."/>
            <person name="Bouzid O."/>
            <person name="Broberg A."/>
            <person name="Canback B."/>
            <person name="Coutinho P.M."/>
            <person name="Cullen D."/>
            <person name="Dalman K."/>
            <person name="Deflorio G."/>
            <person name="van Diepen L.T."/>
            <person name="Dunand C."/>
            <person name="Duplessis S."/>
            <person name="Durling M."/>
            <person name="Gonthier P."/>
            <person name="Grimwood J."/>
            <person name="Fossdal C.G."/>
            <person name="Hansson D."/>
            <person name="Henrissat B."/>
            <person name="Hietala A."/>
            <person name="Himmelstrand K."/>
            <person name="Hoffmeister D."/>
            <person name="Hogberg N."/>
            <person name="James T.Y."/>
            <person name="Karlsson M."/>
            <person name="Kohler A."/>
            <person name="Kues U."/>
            <person name="Lee Y.H."/>
            <person name="Lin Y.C."/>
            <person name="Lind M."/>
            <person name="Lindquist E."/>
            <person name="Lombard V."/>
            <person name="Lucas S."/>
            <person name="Lunden K."/>
            <person name="Morin E."/>
            <person name="Murat C."/>
            <person name="Park J."/>
            <person name="Raffaello T."/>
            <person name="Rouze P."/>
            <person name="Salamov A."/>
            <person name="Schmutz J."/>
            <person name="Solheim H."/>
            <person name="Stahlberg J."/>
            <person name="Velez H."/>
            <person name="de Vries R.P."/>
            <person name="Wiebenga A."/>
            <person name="Woodward S."/>
            <person name="Yakovlev I."/>
            <person name="Garbelotto M."/>
            <person name="Martin F."/>
            <person name="Grigoriev I.V."/>
            <person name="Stenlid J."/>
        </authorList>
    </citation>
    <scope>NUCLEOTIDE SEQUENCE [LARGE SCALE GENOMIC DNA]</scope>
    <source>
        <strain evidence="1 2">TC 32-1</strain>
    </source>
</reference>
<dbReference type="RefSeq" id="XP_009541255.1">
    <property type="nucleotide sequence ID" value="XM_009542960.1"/>
</dbReference>
<dbReference type="HOGENOM" id="CLU_1678123_0_0_1"/>
<dbReference type="AlphaFoldDB" id="W4KNE2"/>
<name>W4KNE2_HETIT</name>
<dbReference type="GeneID" id="20668095"/>